<dbReference type="Proteomes" id="UP000270291">
    <property type="component" value="Unassembled WGS sequence"/>
</dbReference>
<feature type="compositionally biased region" description="Low complexity" evidence="4">
    <location>
        <begin position="1"/>
        <end position="13"/>
    </location>
</feature>
<dbReference type="GO" id="GO:0008061">
    <property type="term" value="F:chitin binding"/>
    <property type="evidence" value="ECO:0007669"/>
    <property type="project" value="InterPro"/>
</dbReference>
<dbReference type="GO" id="GO:0006032">
    <property type="term" value="P:chitin catabolic process"/>
    <property type="evidence" value="ECO:0007669"/>
    <property type="project" value="TreeGrafter"/>
</dbReference>
<dbReference type="InterPro" id="IPR001223">
    <property type="entry name" value="Glyco_hydro18_cat"/>
</dbReference>
<dbReference type="PANTHER" id="PTHR11177:SF317">
    <property type="entry name" value="CHITINASE 12-RELATED"/>
    <property type="match status" value="1"/>
</dbReference>
<proteinExistence type="predicted"/>
<keyword evidence="3" id="KW-0175">Coiled coil</keyword>
<keyword evidence="5" id="KW-0812">Transmembrane</keyword>
<dbReference type="OrthoDB" id="1185215at2"/>
<dbReference type="RefSeq" id="WP_125437592.1">
    <property type="nucleotide sequence ID" value="NZ_RWIU01000003.1"/>
</dbReference>
<feature type="transmembrane region" description="Helical" evidence="5">
    <location>
        <begin position="690"/>
        <end position="711"/>
    </location>
</feature>
<gene>
    <name evidence="7" type="ORF">EI293_11110</name>
</gene>
<evidence type="ECO:0000256" key="1">
    <source>
        <dbReference type="ARBA" id="ARBA00000822"/>
    </source>
</evidence>
<evidence type="ECO:0000259" key="6">
    <source>
        <dbReference type="SMART" id="SM00636"/>
    </source>
</evidence>
<accession>A0A428KAH5</accession>
<keyword evidence="5" id="KW-0472">Membrane</keyword>
<evidence type="ECO:0000256" key="5">
    <source>
        <dbReference type="SAM" id="Phobius"/>
    </source>
</evidence>
<dbReference type="InterPro" id="IPR050314">
    <property type="entry name" value="Glycosyl_Hydrlase_18"/>
</dbReference>
<dbReference type="EMBL" id="RWIU01000003">
    <property type="protein sequence ID" value="RSK43437.1"/>
    <property type="molecule type" value="Genomic_DNA"/>
</dbReference>
<dbReference type="GO" id="GO:0008843">
    <property type="term" value="F:endochitinase activity"/>
    <property type="evidence" value="ECO:0007669"/>
    <property type="project" value="UniProtKB-EC"/>
</dbReference>
<dbReference type="GO" id="GO:0005975">
    <property type="term" value="P:carbohydrate metabolic process"/>
    <property type="evidence" value="ECO:0007669"/>
    <property type="project" value="InterPro"/>
</dbReference>
<evidence type="ECO:0000256" key="3">
    <source>
        <dbReference type="SAM" id="Coils"/>
    </source>
</evidence>
<dbReference type="SMART" id="SM00636">
    <property type="entry name" value="Glyco_18"/>
    <property type="match status" value="1"/>
</dbReference>
<dbReference type="AlphaFoldDB" id="A0A428KAH5"/>
<evidence type="ECO:0000313" key="7">
    <source>
        <dbReference type="EMBL" id="RSK43437.1"/>
    </source>
</evidence>
<feature type="domain" description="Chitinase II/V-like catalytic" evidence="6">
    <location>
        <begin position="298"/>
        <end position="620"/>
    </location>
</feature>
<dbReference type="InterPro" id="IPR017853">
    <property type="entry name" value="GH"/>
</dbReference>
<feature type="coiled-coil region" evidence="3">
    <location>
        <begin position="211"/>
        <end position="242"/>
    </location>
</feature>
<dbReference type="SUPFAM" id="SSF51445">
    <property type="entry name" value="(Trans)glycosidases"/>
    <property type="match status" value="1"/>
</dbReference>
<dbReference type="EC" id="3.2.1.14" evidence="2"/>
<sequence>MLLPGLLLTGFPGSSQSRPARTKPKTTARPAASRLQGVFTDPALPIPPPSVQNRQRYSRADQYDFSSGISYQLPPKAPAADAPPRRLRPGAVVFGWHPYWLGNASATYTFGLLSHVAYYGYQANDLGQLLDVPAGYGPDSLLAQVRRQKSACKVLLTISYPAAEGRNSLLNESRQPAQNRLLAAIVARVVATGAHGVNLDFAPPDQKPQVFRQLNRQLTKQTADLRKQENALAAEAAALRQQLTPAAPDSLLLLADDKDNLTAALLTTTQQQQNLEVTITAHQKKAPQPLPKHGLIWGTVVGWFDLDKKAKEQLAIDQAQFTKEQQDLDKQKSQLANEESSLRKKLRLNAQLTRNYAARQQARLPQQAATAQQQALTTEQQAATQAQLTRKQQAQLDVRRRAASYQDVVPPAMRPLTDHSQELQDFIARLAVRLWAQDSSYQLTLNVPAVDSTGTYRNLRAVQHLVSLFIVKAFDYTPYNQIVPGPLAPLKPGEVWGPHSITTSVAYYLQQGSVPRRQLVVGFPHLAKVWQVDSLGGQRVGDLQAPQYWTNRQLRPFLPVSDGKLDLTSLSQNSSSLAPTQFGQPAPQAWWEDSVSLAPKYAWLLEEKLGGVGIWALGYDAKPAQTWNLIQANFTEPIPAAAKPKDVAGRLSAVRQLVLFGAVVLIGFLLLGLLIATYRRAAELLDAPPLLVSVSLLIGLCSLCVVGYAFWAGLLTLSGWLFVALGLGLLLLNVLLYRRYWRQQILP</sequence>
<evidence type="ECO:0000256" key="4">
    <source>
        <dbReference type="SAM" id="MobiDB-lite"/>
    </source>
</evidence>
<organism evidence="7 8">
    <name type="scientific">Hymenobacter perfusus</name>
    <dbReference type="NCBI Taxonomy" id="1236770"/>
    <lineage>
        <taxon>Bacteria</taxon>
        <taxon>Pseudomonadati</taxon>
        <taxon>Bacteroidota</taxon>
        <taxon>Cytophagia</taxon>
        <taxon>Cytophagales</taxon>
        <taxon>Hymenobacteraceae</taxon>
        <taxon>Hymenobacter</taxon>
    </lineage>
</organism>
<dbReference type="Pfam" id="PF00704">
    <property type="entry name" value="Glyco_hydro_18"/>
    <property type="match status" value="1"/>
</dbReference>
<feature type="transmembrane region" description="Helical" evidence="5">
    <location>
        <begin position="717"/>
        <end position="737"/>
    </location>
</feature>
<dbReference type="Gene3D" id="3.20.20.80">
    <property type="entry name" value="Glycosidases"/>
    <property type="match status" value="1"/>
</dbReference>
<feature type="region of interest" description="Disordered" evidence="4">
    <location>
        <begin position="1"/>
        <end position="57"/>
    </location>
</feature>
<feature type="transmembrane region" description="Helical" evidence="5">
    <location>
        <begin position="657"/>
        <end position="678"/>
    </location>
</feature>
<protein>
    <recommendedName>
        <fullName evidence="2">chitinase</fullName>
        <ecNumber evidence="2">3.2.1.14</ecNumber>
    </recommendedName>
</protein>
<evidence type="ECO:0000256" key="2">
    <source>
        <dbReference type="ARBA" id="ARBA00012729"/>
    </source>
</evidence>
<keyword evidence="5" id="KW-1133">Transmembrane helix</keyword>
<dbReference type="InterPro" id="IPR011583">
    <property type="entry name" value="Chitinase_II/V-like_cat"/>
</dbReference>
<dbReference type="PANTHER" id="PTHR11177">
    <property type="entry name" value="CHITINASE"/>
    <property type="match status" value="1"/>
</dbReference>
<comment type="caution">
    <text evidence="7">The sequence shown here is derived from an EMBL/GenBank/DDBJ whole genome shotgun (WGS) entry which is preliminary data.</text>
</comment>
<dbReference type="GO" id="GO:0005576">
    <property type="term" value="C:extracellular region"/>
    <property type="evidence" value="ECO:0007669"/>
    <property type="project" value="TreeGrafter"/>
</dbReference>
<keyword evidence="8" id="KW-1185">Reference proteome</keyword>
<reference evidence="7 8" key="1">
    <citation type="submission" date="2018-12" db="EMBL/GenBank/DDBJ databases">
        <authorList>
            <person name="Feng G."/>
            <person name="Zhu H."/>
        </authorList>
    </citation>
    <scope>NUCLEOTIDE SEQUENCE [LARGE SCALE GENOMIC DNA]</scope>
    <source>
        <strain evidence="7 8">LMG 26000</strain>
    </source>
</reference>
<comment type="catalytic activity">
    <reaction evidence="1">
        <text>Random endo-hydrolysis of N-acetyl-beta-D-glucosaminide (1-&gt;4)-beta-linkages in chitin and chitodextrins.</text>
        <dbReference type="EC" id="3.2.1.14"/>
    </reaction>
</comment>
<name>A0A428KAH5_9BACT</name>
<evidence type="ECO:0000313" key="8">
    <source>
        <dbReference type="Proteomes" id="UP000270291"/>
    </source>
</evidence>